<dbReference type="AlphaFoldDB" id="A0A4Y9T1D5"/>
<sequence>MSVVQPAFAGDWLSHYYEHPTPERFVTEVKALSKSGYLSNPQSASMISVFLARVMAANPAQVDGWLGQLSDLKGGDRESLLFAASLSGTKEAQAYLGRQPDAEKYRGKPVDISALEPNNPTVLDMFWADFFATGEAAPVRRIVAALNYDKYSGALDRYAKSEKTEKDRNDAVLEAVFKAAAWSLESNARQHRRVGEILEQTYFLGALTQPEQVWLSAILAKAMPEKYEFTRSEADQWTFKIKATEEGKTGWRDSAGKLIGETVSMKSRDDFSGWLLATTDDDWEKKWNTSPDTTPSFNKADAVPYGKKIYILPIFANPKLDQQGNANVRCDLRVVAPTGKVSFERKDAICAAGTMEGIPYALRLSTQAVAFSGDPDDPPGTWVVEVMLRDVVRNVELPLRTSFELKRQ</sequence>
<protein>
    <submittedName>
        <fullName evidence="1">Uncharacterized protein</fullName>
    </submittedName>
</protein>
<name>A0A4Y9T1D5_9BURK</name>
<organism evidence="1 2">
    <name type="scientific">Massilia horti</name>
    <dbReference type="NCBI Taxonomy" id="2562153"/>
    <lineage>
        <taxon>Bacteria</taxon>
        <taxon>Pseudomonadati</taxon>
        <taxon>Pseudomonadota</taxon>
        <taxon>Betaproteobacteria</taxon>
        <taxon>Burkholderiales</taxon>
        <taxon>Oxalobacteraceae</taxon>
        <taxon>Telluria group</taxon>
        <taxon>Massilia</taxon>
    </lineage>
</organism>
<reference evidence="1 2" key="1">
    <citation type="submission" date="2019-03" db="EMBL/GenBank/DDBJ databases">
        <title>Draft genome of Massilia hortus sp. nov., a novel bacterial species of the Oxalobacteraceae family.</title>
        <authorList>
            <person name="Peta V."/>
            <person name="Raths R."/>
            <person name="Bucking H."/>
        </authorList>
    </citation>
    <scope>NUCLEOTIDE SEQUENCE [LARGE SCALE GENOMIC DNA]</scope>
    <source>
        <strain evidence="1 2">ONC3</strain>
    </source>
</reference>
<dbReference type="OrthoDB" id="9149078at2"/>
<evidence type="ECO:0000313" key="1">
    <source>
        <dbReference type="EMBL" id="TFW31318.1"/>
    </source>
</evidence>
<dbReference type="RefSeq" id="WP_135190359.1">
    <property type="nucleotide sequence ID" value="NZ_SPUM01000094.1"/>
</dbReference>
<accession>A0A4Y9T1D5</accession>
<gene>
    <name evidence="1" type="ORF">E4O92_14035</name>
</gene>
<proteinExistence type="predicted"/>
<dbReference type="Proteomes" id="UP000297258">
    <property type="component" value="Unassembled WGS sequence"/>
</dbReference>
<dbReference type="EMBL" id="SPUM01000094">
    <property type="protein sequence ID" value="TFW31318.1"/>
    <property type="molecule type" value="Genomic_DNA"/>
</dbReference>
<keyword evidence="2" id="KW-1185">Reference proteome</keyword>
<evidence type="ECO:0000313" key="2">
    <source>
        <dbReference type="Proteomes" id="UP000297258"/>
    </source>
</evidence>
<comment type="caution">
    <text evidence="1">The sequence shown here is derived from an EMBL/GenBank/DDBJ whole genome shotgun (WGS) entry which is preliminary data.</text>
</comment>